<reference evidence="1" key="1">
    <citation type="submission" date="2021-06" db="EMBL/GenBank/DDBJ databases">
        <authorList>
            <person name="Kallberg Y."/>
            <person name="Tangrot J."/>
            <person name="Rosling A."/>
        </authorList>
    </citation>
    <scope>NUCLEOTIDE SEQUENCE</scope>
    <source>
        <strain evidence="1">FL966</strain>
    </source>
</reference>
<protein>
    <submittedName>
        <fullName evidence="1">8073_t:CDS:1</fullName>
    </submittedName>
</protein>
<dbReference type="Proteomes" id="UP000789759">
    <property type="component" value="Unassembled WGS sequence"/>
</dbReference>
<evidence type="ECO:0000313" key="1">
    <source>
        <dbReference type="EMBL" id="CAG8495874.1"/>
    </source>
</evidence>
<accession>A0A9N8ZHE4</accession>
<gene>
    <name evidence="1" type="ORF">CPELLU_LOCUS2211</name>
</gene>
<dbReference type="AlphaFoldDB" id="A0A9N8ZHE4"/>
<name>A0A9N8ZHE4_9GLOM</name>
<sequence length="82" mass="9779">MYSIKSVKQNEIEQLSVLNKFIDNVINIDIDDHVIPDQCEQLWVLNDQIYNAFQDLDPNSYSLFEYTMQNTSKEYTNMENCY</sequence>
<proteinExistence type="predicted"/>
<comment type="caution">
    <text evidence="1">The sequence shown here is derived from an EMBL/GenBank/DDBJ whole genome shotgun (WGS) entry which is preliminary data.</text>
</comment>
<organism evidence="1 2">
    <name type="scientific">Cetraspora pellucida</name>
    <dbReference type="NCBI Taxonomy" id="1433469"/>
    <lineage>
        <taxon>Eukaryota</taxon>
        <taxon>Fungi</taxon>
        <taxon>Fungi incertae sedis</taxon>
        <taxon>Mucoromycota</taxon>
        <taxon>Glomeromycotina</taxon>
        <taxon>Glomeromycetes</taxon>
        <taxon>Diversisporales</taxon>
        <taxon>Gigasporaceae</taxon>
        <taxon>Cetraspora</taxon>
    </lineage>
</organism>
<dbReference type="OrthoDB" id="2408974at2759"/>
<evidence type="ECO:0000313" key="2">
    <source>
        <dbReference type="Proteomes" id="UP000789759"/>
    </source>
</evidence>
<keyword evidence="2" id="KW-1185">Reference proteome</keyword>
<dbReference type="EMBL" id="CAJVQA010000921">
    <property type="protein sequence ID" value="CAG8495874.1"/>
    <property type="molecule type" value="Genomic_DNA"/>
</dbReference>